<evidence type="ECO:0000313" key="2">
    <source>
        <dbReference type="EMBL" id="KAL1841636.1"/>
    </source>
</evidence>
<reference evidence="2 3" key="1">
    <citation type="journal article" date="2024" name="Commun. Biol.">
        <title>Comparative genomic analysis of thermophilic fungi reveals convergent evolutionary adaptations and gene losses.</title>
        <authorList>
            <person name="Steindorff A.S."/>
            <person name="Aguilar-Pontes M.V."/>
            <person name="Robinson A.J."/>
            <person name="Andreopoulos B."/>
            <person name="LaButti K."/>
            <person name="Kuo A."/>
            <person name="Mondo S."/>
            <person name="Riley R."/>
            <person name="Otillar R."/>
            <person name="Haridas S."/>
            <person name="Lipzen A."/>
            <person name="Grimwood J."/>
            <person name="Schmutz J."/>
            <person name="Clum A."/>
            <person name="Reid I.D."/>
            <person name="Moisan M.C."/>
            <person name="Butler G."/>
            <person name="Nguyen T.T.M."/>
            <person name="Dewar K."/>
            <person name="Conant G."/>
            <person name="Drula E."/>
            <person name="Henrissat B."/>
            <person name="Hansel C."/>
            <person name="Singer S."/>
            <person name="Hutchinson M.I."/>
            <person name="de Vries R.P."/>
            <person name="Natvig D.O."/>
            <person name="Powell A.J."/>
            <person name="Tsang A."/>
            <person name="Grigoriev I.V."/>
        </authorList>
    </citation>
    <scope>NUCLEOTIDE SEQUENCE [LARGE SCALE GENOMIC DNA]</scope>
    <source>
        <strain evidence="2 3">ATCC 24622</strain>
    </source>
</reference>
<gene>
    <name evidence="2" type="ORF">VTK73DRAFT_3433</name>
</gene>
<organism evidence="2 3">
    <name type="scientific">Phialemonium thermophilum</name>
    <dbReference type="NCBI Taxonomy" id="223376"/>
    <lineage>
        <taxon>Eukaryota</taxon>
        <taxon>Fungi</taxon>
        <taxon>Dikarya</taxon>
        <taxon>Ascomycota</taxon>
        <taxon>Pezizomycotina</taxon>
        <taxon>Sordariomycetes</taxon>
        <taxon>Sordariomycetidae</taxon>
        <taxon>Cephalothecales</taxon>
        <taxon>Cephalothecaceae</taxon>
        <taxon>Phialemonium</taxon>
    </lineage>
</organism>
<dbReference type="Proteomes" id="UP001586593">
    <property type="component" value="Unassembled WGS sequence"/>
</dbReference>
<keyword evidence="3" id="KW-1185">Reference proteome</keyword>
<dbReference type="EMBL" id="JAZHXJ010002049">
    <property type="protein sequence ID" value="KAL1841636.1"/>
    <property type="molecule type" value="Genomic_DNA"/>
</dbReference>
<proteinExistence type="predicted"/>
<protein>
    <submittedName>
        <fullName evidence="2">Uncharacterized protein</fullName>
    </submittedName>
</protein>
<evidence type="ECO:0000313" key="3">
    <source>
        <dbReference type="Proteomes" id="UP001586593"/>
    </source>
</evidence>
<sequence>MSHTGGSSRSLRRQSSSTSKLGFCHGRAKSSGSIPSPVIPNWLNCVPWQHRIYGSFVLQSGAARDDGFLVQGSREHLQPPQTPTMIRVQKLGTMLAPRPLRLSEFFGGAGWIMSRNVGKQQHQSDADYAILSGFRDLAAHVAPLKAPQEIDDLDRCVIGLKRNTRRKHQGQINSIAVRFDLEPQSLHTFLT</sequence>
<name>A0ABR3VL59_9PEZI</name>
<comment type="caution">
    <text evidence="2">The sequence shown here is derived from an EMBL/GenBank/DDBJ whole genome shotgun (WGS) entry which is preliminary data.</text>
</comment>
<feature type="compositionally biased region" description="Low complexity" evidence="1">
    <location>
        <begin position="7"/>
        <end position="19"/>
    </location>
</feature>
<accession>A0ABR3VL59</accession>
<evidence type="ECO:0000256" key="1">
    <source>
        <dbReference type="SAM" id="MobiDB-lite"/>
    </source>
</evidence>
<feature type="region of interest" description="Disordered" evidence="1">
    <location>
        <begin position="1"/>
        <end position="32"/>
    </location>
</feature>